<dbReference type="GO" id="GO:0005886">
    <property type="term" value="C:plasma membrane"/>
    <property type="evidence" value="ECO:0007669"/>
    <property type="project" value="UniProtKB-SubCell"/>
</dbReference>
<comment type="caution">
    <text evidence="4">The sequence shown here is derived from an EMBL/GenBank/DDBJ whole genome shotgun (WGS) entry which is preliminary data.</text>
</comment>
<comment type="similarity">
    <text evidence="1 2">Belongs to the BioY family.</text>
</comment>
<dbReference type="PIRSF" id="PIRSF016661">
    <property type="entry name" value="BioY"/>
    <property type="match status" value="1"/>
</dbReference>
<feature type="transmembrane region" description="Helical" evidence="3">
    <location>
        <begin position="57"/>
        <end position="73"/>
    </location>
</feature>
<feature type="transmembrane region" description="Helical" evidence="3">
    <location>
        <begin position="31"/>
        <end position="50"/>
    </location>
</feature>
<dbReference type="RefSeq" id="WP_104410545.1">
    <property type="nucleotide sequence ID" value="NZ_PTIS01000018.1"/>
</dbReference>
<keyword evidence="3" id="KW-1133">Transmembrane helix</keyword>
<evidence type="ECO:0000256" key="2">
    <source>
        <dbReference type="PIRNR" id="PIRNR016661"/>
    </source>
</evidence>
<sequence length="183" mass="19937">MKIKTKDMILVALFTVLTAVGAFIKIPIGPAPITLQYLFTALAGVLLGSFLGSLSQLLYIIIGLFGIPIFTSGGGPSYIFNPTFGYLIGFVFASYIIGKIVRKSEKPSFLRIFLASILGVVVIYIIGVPYMYIILNNVLKITMTFTKAMKIGFLVFIPGDIIKSVIVAILGVKIVPVIRKINR</sequence>
<evidence type="ECO:0000313" key="5">
    <source>
        <dbReference type="Proteomes" id="UP000239863"/>
    </source>
</evidence>
<feature type="transmembrane region" description="Helical" evidence="3">
    <location>
        <begin position="109"/>
        <end position="133"/>
    </location>
</feature>
<gene>
    <name evidence="4" type="ORF">BD821_11847</name>
</gene>
<feature type="transmembrane region" description="Helical" evidence="3">
    <location>
        <begin position="153"/>
        <end position="175"/>
    </location>
</feature>
<reference evidence="4 5" key="1">
    <citation type="submission" date="2018-02" db="EMBL/GenBank/DDBJ databases">
        <title>Genomic Encyclopedia of Archaeal and Bacterial Type Strains, Phase II (KMG-II): from individual species to whole genera.</title>
        <authorList>
            <person name="Goeker M."/>
        </authorList>
    </citation>
    <scope>NUCLEOTIDE SEQUENCE [LARGE SCALE GENOMIC DNA]</scope>
    <source>
        <strain evidence="4 5">DSM 15099</strain>
    </source>
</reference>
<proteinExistence type="inferred from homology"/>
<dbReference type="Gene3D" id="1.10.1760.20">
    <property type="match status" value="1"/>
</dbReference>
<organism evidence="4 5">
    <name type="scientific">Clostridium algidicarnis DSM 15099</name>
    <dbReference type="NCBI Taxonomy" id="1121295"/>
    <lineage>
        <taxon>Bacteria</taxon>
        <taxon>Bacillati</taxon>
        <taxon>Bacillota</taxon>
        <taxon>Clostridia</taxon>
        <taxon>Eubacteriales</taxon>
        <taxon>Clostridiaceae</taxon>
        <taxon>Clostridium</taxon>
    </lineage>
</organism>
<dbReference type="InterPro" id="IPR003784">
    <property type="entry name" value="BioY"/>
</dbReference>
<dbReference type="EMBL" id="PTIS01000018">
    <property type="protein sequence ID" value="PPK45965.1"/>
    <property type="molecule type" value="Genomic_DNA"/>
</dbReference>
<keyword evidence="2 3" id="KW-0472">Membrane</keyword>
<comment type="subcellular location">
    <subcellularLocation>
        <location evidence="2">Cell membrane</location>
        <topology evidence="2">Multi-pass membrane protein</topology>
    </subcellularLocation>
</comment>
<dbReference type="Pfam" id="PF02632">
    <property type="entry name" value="BioY"/>
    <property type="match status" value="1"/>
</dbReference>
<feature type="transmembrane region" description="Helical" evidence="3">
    <location>
        <begin position="79"/>
        <end position="97"/>
    </location>
</feature>
<evidence type="ECO:0000313" key="4">
    <source>
        <dbReference type="EMBL" id="PPK45965.1"/>
    </source>
</evidence>
<keyword evidence="3" id="KW-0812">Transmembrane</keyword>
<dbReference type="STRING" id="37659.GCA_000703125_02156"/>
<dbReference type="OrthoDB" id="9803495at2"/>
<dbReference type="PANTHER" id="PTHR34295:SF1">
    <property type="entry name" value="BIOTIN TRANSPORTER BIOY"/>
    <property type="match status" value="1"/>
</dbReference>
<dbReference type="AlphaFoldDB" id="A0A2S6FVI3"/>
<dbReference type="PANTHER" id="PTHR34295">
    <property type="entry name" value="BIOTIN TRANSPORTER BIOY"/>
    <property type="match status" value="1"/>
</dbReference>
<keyword evidence="2" id="KW-0813">Transport</keyword>
<dbReference type="GO" id="GO:0015225">
    <property type="term" value="F:biotin transmembrane transporter activity"/>
    <property type="evidence" value="ECO:0007669"/>
    <property type="project" value="UniProtKB-UniRule"/>
</dbReference>
<dbReference type="Proteomes" id="UP000239863">
    <property type="component" value="Unassembled WGS sequence"/>
</dbReference>
<accession>A0A2S6FVI3</accession>
<protein>
    <recommendedName>
        <fullName evidence="2">Biotin transporter</fullName>
    </recommendedName>
</protein>
<name>A0A2S6FVI3_9CLOT</name>
<evidence type="ECO:0000256" key="1">
    <source>
        <dbReference type="ARBA" id="ARBA00010692"/>
    </source>
</evidence>
<evidence type="ECO:0000256" key="3">
    <source>
        <dbReference type="SAM" id="Phobius"/>
    </source>
</evidence>
<keyword evidence="2" id="KW-1003">Cell membrane</keyword>